<organism evidence="1 2">
    <name type="scientific">Actinoallomurus oryzae</name>
    <dbReference type="NCBI Taxonomy" id="502180"/>
    <lineage>
        <taxon>Bacteria</taxon>
        <taxon>Bacillati</taxon>
        <taxon>Actinomycetota</taxon>
        <taxon>Actinomycetes</taxon>
        <taxon>Streptosporangiales</taxon>
        <taxon>Thermomonosporaceae</taxon>
        <taxon>Actinoallomurus</taxon>
    </lineage>
</organism>
<dbReference type="Proteomes" id="UP001500503">
    <property type="component" value="Unassembled WGS sequence"/>
</dbReference>
<evidence type="ECO:0000313" key="1">
    <source>
        <dbReference type="EMBL" id="GAA4503658.1"/>
    </source>
</evidence>
<name>A0ABP8QJG6_9ACTN</name>
<comment type="caution">
    <text evidence="1">The sequence shown here is derived from an EMBL/GenBank/DDBJ whole genome shotgun (WGS) entry which is preliminary data.</text>
</comment>
<sequence>MAEQAEGLRWNPPDRPYHMLGGEHFAEVLRLLDGRGDPWQRDDDGLDAEIDARFEACFRAPAAAAGRDVDAGPPVHLWTLD</sequence>
<gene>
    <name evidence="1" type="ORF">GCM10023191_056700</name>
</gene>
<protein>
    <submittedName>
        <fullName evidence="1">Uncharacterized protein</fullName>
    </submittedName>
</protein>
<proteinExistence type="predicted"/>
<accession>A0ABP8QJG6</accession>
<keyword evidence="2" id="KW-1185">Reference proteome</keyword>
<dbReference type="EMBL" id="BAABHF010000034">
    <property type="protein sequence ID" value="GAA4503658.1"/>
    <property type="molecule type" value="Genomic_DNA"/>
</dbReference>
<evidence type="ECO:0000313" key="2">
    <source>
        <dbReference type="Proteomes" id="UP001500503"/>
    </source>
</evidence>
<reference evidence="2" key="1">
    <citation type="journal article" date="2019" name="Int. J. Syst. Evol. Microbiol.">
        <title>The Global Catalogue of Microorganisms (GCM) 10K type strain sequencing project: providing services to taxonomists for standard genome sequencing and annotation.</title>
        <authorList>
            <consortium name="The Broad Institute Genomics Platform"/>
            <consortium name="The Broad Institute Genome Sequencing Center for Infectious Disease"/>
            <person name="Wu L."/>
            <person name="Ma J."/>
        </authorList>
    </citation>
    <scope>NUCLEOTIDE SEQUENCE [LARGE SCALE GENOMIC DNA]</scope>
    <source>
        <strain evidence="2">JCM 17933</strain>
    </source>
</reference>